<feature type="compositionally biased region" description="Polar residues" evidence="1">
    <location>
        <begin position="26"/>
        <end position="45"/>
    </location>
</feature>
<name>A0A914VA92_9BILA</name>
<evidence type="ECO:0000313" key="3">
    <source>
        <dbReference type="WBParaSite" id="PSAMB.scaffold17171size1182.g37172.t1"/>
    </source>
</evidence>
<feature type="region of interest" description="Disordered" evidence="1">
    <location>
        <begin position="1"/>
        <end position="61"/>
    </location>
</feature>
<sequence length="61" mass="6480">MPGATVGTIGRITRRNGGAAGYGWTPKNTARTSRAQRVSNSSNQRGVPAPWPTEAGEDRRV</sequence>
<evidence type="ECO:0000256" key="1">
    <source>
        <dbReference type="SAM" id="MobiDB-lite"/>
    </source>
</evidence>
<dbReference type="Proteomes" id="UP000887566">
    <property type="component" value="Unplaced"/>
</dbReference>
<dbReference type="AlphaFoldDB" id="A0A914VA92"/>
<proteinExistence type="predicted"/>
<dbReference type="WBParaSite" id="PSAMB.scaffold17171size1182.g37172.t1">
    <property type="protein sequence ID" value="PSAMB.scaffold17171size1182.g37172.t1"/>
    <property type="gene ID" value="PSAMB.scaffold17171size1182.g37172"/>
</dbReference>
<keyword evidence="2" id="KW-1185">Reference proteome</keyword>
<feature type="compositionally biased region" description="Low complexity" evidence="1">
    <location>
        <begin position="1"/>
        <end position="17"/>
    </location>
</feature>
<organism evidence="2 3">
    <name type="scientific">Plectus sambesii</name>
    <dbReference type="NCBI Taxonomy" id="2011161"/>
    <lineage>
        <taxon>Eukaryota</taxon>
        <taxon>Metazoa</taxon>
        <taxon>Ecdysozoa</taxon>
        <taxon>Nematoda</taxon>
        <taxon>Chromadorea</taxon>
        <taxon>Plectida</taxon>
        <taxon>Plectina</taxon>
        <taxon>Plectoidea</taxon>
        <taxon>Plectidae</taxon>
        <taxon>Plectus</taxon>
    </lineage>
</organism>
<accession>A0A914VA92</accession>
<protein>
    <submittedName>
        <fullName evidence="3">Uncharacterized protein</fullName>
    </submittedName>
</protein>
<evidence type="ECO:0000313" key="2">
    <source>
        <dbReference type="Proteomes" id="UP000887566"/>
    </source>
</evidence>
<reference evidence="3" key="1">
    <citation type="submission" date="2022-11" db="UniProtKB">
        <authorList>
            <consortium name="WormBaseParasite"/>
        </authorList>
    </citation>
    <scope>IDENTIFICATION</scope>
</reference>